<sequence>MSEYFSEYHFQVGETVIGLFNFKKIEDEDLTFKMGEKLTIISLTHDKNWYKARNLKGNTGMVPANYIKSETIKNFYKSKSAKKYAFEDCYHPQTSRDKAIQILKKFSTGAYLIRDSHHFPNDYTLCIAVSDYNFRVENYRIIRENGSLTIDEVIYFRSESDLIEYYSTMENHGLVATLNQAVKPIESQP</sequence>
<dbReference type="SMART" id="SM00326">
    <property type="entry name" value="SH3"/>
    <property type="match status" value="1"/>
</dbReference>
<organism evidence="7 8">
    <name type="scientific">Dimorphilus gyrociliatus</name>
    <dbReference type="NCBI Taxonomy" id="2664684"/>
    <lineage>
        <taxon>Eukaryota</taxon>
        <taxon>Metazoa</taxon>
        <taxon>Spiralia</taxon>
        <taxon>Lophotrochozoa</taxon>
        <taxon>Annelida</taxon>
        <taxon>Polychaeta</taxon>
        <taxon>Polychaeta incertae sedis</taxon>
        <taxon>Dinophilidae</taxon>
        <taxon>Dimorphilus</taxon>
    </lineage>
</organism>
<keyword evidence="1 4" id="KW-0728">SH3 domain</keyword>
<evidence type="ECO:0000313" key="7">
    <source>
        <dbReference type="EMBL" id="CAD5121106.1"/>
    </source>
</evidence>
<dbReference type="GO" id="GO:0030971">
    <property type="term" value="F:receptor tyrosine kinase binding"/>
    <property type="evidence" value="ECO:0007669"/>
    <property type="project" value="TreeGrafter"/>
</dbReference>
<dbReference type="EMBL" id="CAJFCJ010000013">
    <property type="protein sequence ID" value="CAD5121106.1"/>
    <property type="molecule type" value="Genomic_DNA"/>
</dbReference>
<dbReference type="InterPro" id="IPR000980">
    <property type="entry name" value="SH2"/>
</dbReference>
<dbReference type="PANTHER" id="PTHR19969:SF5">
    <property type="entry name" value="CRK-LIKE PROTEIN"/>
    <property type="match status" value="1"/>
</dbReference>
<dbReference type="GO" id="GO:0005737">
    <property type="term" value="C:cytoplasm"/>
    <property type="evidence" value="ECO:0007669"/>
    <property type="project" value="TreeGrafter"/>
</dbReference>
<evidence type="ECO:0000256" key="3">
    <source>
        <dbReference type="PROSITE-ProRule" id="PRU00191"/>
    </source>
</evidence>
<dbReference type="InterPro" id="IPR001452">
    <property type="entry name" value="SH3_domain"/>
</dbReference>
<keyword evidence="8" id="KW-1185">Reference proteome</keyword>
<dbReference type="Gene3D" id="2.30.30.40">
    <property type="entry name" value="SH3 Domains"/>
    <property type="match status" value="1"/>
</dbReference>
<dbReference type="PROSITE" id="PS50002">
    <property type="entry name" value="SH3"/>
    <property type="match status" value="1"/>
</dbReference>
<dbReference type="GO" id="GO:0035591">
    <property type="term" value="F:signaling adaptor activity"/>
    <property type="evidence" value="ECO:0007669"/>
    <property type="project" value="TreeGrafter"/>
</dbReference>
<comment type="caution">
    <text evidence="7">The sequence shown here is derived from an EMBL/GenBank/DDBJ whole genome shotgun (WGS) entry which is preliminary data.</text>
</comment>
<dbReference type="Gene3D" id="3.30.505.10">
    <property type="entry name" value="SH2 domain"/>
    <property type="match status" value="1"/>
</dbReference>
<protein>
    <submittedName>
        <fullName evidence="7">DgyrCDS9647</fullName>
    </submittedName>
</protein>
<evidence type="ECO:0000259" key="6">
    <source>
        <dbReference type="PROSITE" id="PS50002"/>
    </source>
</evidence>
<dbReference type="SUPFAM" id="SSF55550">
    <property type="entry name" value="SH2 domain"/>
    <property type="match status" value="1"/>
</dbReference>
<evidence type="ECO:0000313" key="8">
    <source>
        <dbReference type="Proteomes" id="UP000549394"/>
    </source>
</evidence>
<evidence type="ECO:0000256" key="1">
    <source>
        <dbReference type="ARBA" id="ARBA00022443"/>
    </source>
</evidence>
<accession>A0A7I8VXZ4</accession>
<dbReference type="GO" id="GO:0007167">
    <property type="term" value="P:enzyme-linked receptor protein signaling pathway"/>
    <property type="evidence" value="ECO:0007669"/>
    <property type="project" value="TreeGrafter"/>
</dbReference>
<dbReference type="InterPro" id="IPR036028">
    <property type="entry name" value="SH3-like_dom_sf"/>
</dbReference>
<dbReference type="Pfam" id="PF00018">
    <property type="entry name" value="SH3_1"/>
    <property type="match status" value="1"/>
</dbReference>
<dbReference type="PRINTS" id="PR00452">
    <property type="entry name" value="SH3DOMAIN"/>
</dbReference>
<keyword evidence="2 3" id="KW-0727">SH2 domain</keyword>
<feature type="domain" description="SH3" evidence="6">
    <location>
        <begin position="11"/>
        <end position="72"/>
    </location>
</feature>
<dbReference type="SMART" id="SM00252">
    <property type="entry name" value="SH2"/>
    <property type="match status" value="1"/>
</dbReference>
<evidence type="ECO:0000256" key="2">
    <source>
        <dbReference type="ARBA" id="ARBA00022999"/>
    </source>
</evidence>
<evidence type="ECO:0000259" key="5">
    <source>
        <dbReference type="PROSITE" id="PS50001"/>
    </source>
</evidence>
<gene>
    <name evidence="7" type="ORF">DGYR_LOCUS9099</name>
</gene>
<reference evidence="7 8" key="1">
    <citation type="submission" date="2020-08" db="EMBL/GenBank/DDBJ databases">
        <authorList>
            <person name="Hejnol A."/>
        </authorList>
    </citation>
    <scope>NUCLEOTIDE SEQUENCE [LARGE SCALE GENOMIC DNA]</scope>
</reference>
<evidence type="ECO:0000256" key="4">
    <source>
        <dbReference type="PROSITE-ProRule" id="PRU00192"/>
    </source>
</evidence>
<dbReference type="PRINTS" id="PR00401">
    <property type="entry name" value="SH2DOMAIN"/>
</dbReference>
<dbReference type="PANTHER" id="PTHR19969">
    <property type="entry name" value="SH2-SH3 ADAPTOR PROTEIN-RELATED"/>
    <property type="match status" value="1"/>
</dbReference>
<dbReference type="GO" id="GO:0016477">
    <property type="term" value="P:cell migration"/>
    <property type="evidence" value="ECO:0007669"/>
    <property type="project" value="TreeGrafter"/>
</dbReference>
<dbReference type="InterPro" id="IPR051184">
    <property type="entry name" value="Tyrosine-phos_adapter"/>
</dbReference>
<proteinExistence type="predicted"/>
<feature type="domain" description="SH2" evidence="5">
    <location>
        <begin position="89"/>
        <end position="185"/>
    </location>
</feature>
<dbReference type="Proteomes" id="UP000549394">
    <property type="component" value="Unassembled WGS sequence"/>
</dbReference>
<dbReference type="SUPFAM" id="SSF50044">
    <property type="entry name" value="SH3-domain"/>
    <property type="match status" value="1"/>
</dbReference>
<dbReference type="PROSITE" id="PS50001">
    <property type="entry name" value="SH2"/>
    <property type="match status" value="1"/>
</dbReference>
<dbReference type="AlphaFoldDB" id="A0A7I8VXZ4"/>
<dbReference type="InterPro" id="IPR036860">
    <property type="entry name" value="SH2_dom_sf"/>
</dbReference>
<dbReference type="OrthoDB" id="26539at2759"/>
<name>A0A7I8VXZ4_9ANNE</name>
<dbReference type="Pfam" id="PF00017">
    <property type="entry name" value="SH2"/>
    <property type="match status" value="1"/>
</dbReference>